<organism evidence="2">
    <name type="scientific">Spongospora subterranea</name>
    <dbReference type="NCBI Taxonomy" id="70186"/>
    <lineage>
        <taxon>Eukaryota</taxon>
        <taxon>Sar</taxon>
        <taxon>Rhizaria</taxon>
        <taxon>Endomyxa</taxon>
        <taxon>Phytomyxea</taxon>
        <taxon>Plasmodiophorida</taxon>
        <taxon>Plasmodiophoridae</taxon>
        <taxon>Spongospora</taxon>
    </lineage>
</organism>
<dbReference type="InterPro" id="IPR001040">
    <property type="entry name" value="TIF_eIF_4E"/>
</dbReference>
<protein>
    <submittedName>
        <fullName evidence="2">Uncharacterized protein</fullName>
    </submittedName>
</protein>
<dbReference type="GO" id="GO:0016281">
    <property type="term" value="C:eukaryotic translation initiation factor 4F complex"/>
    <property type="evidence" value="ECO:0007669"/>
    <property type="project" value="TreeGrafter"/>
</dbReference>
<dbReference type="SUPFAM" id="SSF55418">
    <property type="entry name" value="eIF4e-like"/>
    <property type="match status" value="1"/>
</dbReference>
<dbReference type="InterPro" id="IPR023398">
    <property type="entry name" value="TIF_eIF4e-like"/>
</dbReference>
<name>A0A0H5R8H3_9EUKA</name>
<evidence type="ECO:0000256" key="1">
    <source>
        <dbReference type="RuleBase" id="RU004374"/>
    </source>
</evidence>
<keyword evidence="1" id="KW-0648">Protein biosynthesis</keyword>
<comment type="similarity">
    <text evidence="1">Belongs to the eukaryotic initiation factor 4E family.</text>
</comment>
<dbReference type="EMBL" id="HACM01009986">
    <property type="protein sequence ID" value="CRZ10428.1"/>
    <property type="molecule type" value="Transcribed_RNA"/>
</dbReference>
<keyword evidence="1" id="KW-0396">Initiation factor</keyword>
<dbReference type="GO" id="GO:0000340">
    <property type="term" value="F:RNA 7-methylguanosine cap binding"/>
    <property type="evidence" value="ECO:0007669"/>
    <property type="project" value="TreeGrafter"/>
</dbReference>
<keyword evidence="1" id="KW-0694">RNA-binding</keyword>
<dbReference type="GO" id="GO:0003743">
    <property type="term" value="F:translation initiation factor activity"/>
    <property type="evidence" value="ECO:0007669"/>
    <property type="project" value="UniProtKB-KW"/>
</dbReference>
<reference evidence="2" key="1">
    <citation type="submission" date="2015-04" db="EMBL/GenBank/DDBJ databases">
        <title>The genome sequence of the plant pathogenic Rhizarian Plasmodiophora brassicae reveals insights in its biotrophic life cycle and the origin of chitin synthesis.</title>
        <authorList>
            <person name="Schwelm A."/>
            <person name="Fogelqvist J."/>
            <person name="Knaust A."/>
            <person name="Julke S."/>
            <person name="Lilja T."/>
            <person name="Dhandapani V."/>
            <person name="Bonilla-Rosso G."/>
            <person name="Karlsson M."/>
            <person name="Shevchenko A."/>
            <person name="Choi S.R."/>
            <person name="Kim H.G."/>
            <person name="Park J.Y."/>
            <person name="Lim Y.P."/>
            <person name="Ludwig-Muller J."/>
            <person name="Dixelius C."/>
        </authorList>
    </citation>
    <scope>NUCLEOTIDE SEQUENCE</scope>
    <source>
        <tissue evidence="2">Potato root galls</tissue>
    </source>
</reference>
<proteinExistence type="inferred from homology"/>
<dbReference type="Pfam" id="PF01652">
    <property type="entry name" value="IF4E"/>
    <property type="match status" value="1"/>
</dbReference>
<dbReference type="PANTHER" id="PTHR11960:SF18">
    <property type="entry name" value="EUKARYOTIC TRANSLATION INITIATION FACTOR 4E HOMOLOGOUS PROTEIN, ISOFORM B"/>
    <property type="match status" value="1"/>
</dbReference>
<evidence type="ECO:0000313" key="2">
    <source>
        <dbReference type="EMBL" id="CRZ10428.1"/>
    </source>
</evidence>
<dbReference type="InterPro" id="IPR019770">
    <property type="entry name" value="TIF_eIF_4E_CS"/>
</dbReference>
<dbReference type="PROSITE" id="PS00813">
    <property type="entry name" value="IF4E"/>
    <property type="match status" value="1"/>
</dbReference>
<dbReference type="PANTHER" id="PTHR11960">
    <property type="entry name" value="EUKARYOTIC TRANSLATION INITIATION FACTOR 4E RELATED"/>
    <property type="match status" value="1"/>
</dbReference>
<sequence>MSSLDVPEGVTHPLKVPYTMWVAPRTSSLFAQAYPSQLVQLASFATVEDFWRHYSWMLRPSSISFNCDFQMFKQSIRPIWEDEHNQNGGKWEVHLKKGVSSRCFEDVILAVLGDQFRVGDEICGVVVSVKTHEDLLSVWNRSANDKDVITSIRDTLKQILNIPTNQAFQYHPHVQKMVMQHQRH</sequence>
<accession>A0A0H5R8H3</accession>
<dbReference type="Gene3D" id="3.30.760.10">
    <property type="entry name" value="RNA Cap, Translation Initiation Factor Eif4e"/>
    <property type="match status" value="1"/>
</dbReference>
<dbReference type="AlphaFoldDB" id="A0A0H5R8H3"/>